<dbReference type="NCBIfam" id="NF010446">
    <property type="entry name" value="PRK13872.1"/>
    <property type="match status" value="1"/>
</dbReference>
<comment type="subcellular location">
    <subcellularLocation>
        <location evidence="4">Endomembrane system</location>
        <topology evidence="4">Single-pass membrane protein</topology>
    </subcellularLocation>
</comment>
<keyword evidence="3 5" id="KW-0472">Membrane</keyword>
<evidence type="ECO:0000259" key="6">
    <source>
        <dbReference type="Pfam" id="PF04335"/>
    </source>
</evidence>
<dbReference type="InterPro" id="IPR035658">
    <property type="entry name" value="TrbF"/>
</dbReference>
<dbReference type="InterPro" id="IPR007430">
    <property type="entry name" value="VirB8"/>
</dbReference>
<proteinExistence type="predicted"/>
<dbReference type="InterPro" id="IPR032710">
    <property type="entry name" value="NTF2-like_dom_sf"/>
</dbReference>
<dbReference type="AlphaFoldDB" id="A0A2V3UHU2"/>
<dbReference type="SUPFAM" id="SSF54427">
    <property type="entry name" value="NTF2-like"/>
    <property type="match status" value="1"/>
</dbReference>
<dbReference type="Pfam" id="PF04335">
    <property type="entry name" value="VirB8"/>
    <property type="match status" value="1"/>
</dbReference>
<evidence type="ECO:0000313" key="8">
    <source>
        <dbReference type="Proteomes" id="UP000248021"/>
    </source>
</evidence>
<reference evidence="7 8" key="1">
    <citation type="submission" date="2018-05" db="EMBL/GenBank/DDBJ databases">
        <title>Genomic Encyclopedia of Type Strains, Phase IV (KMG-IV): sequencing the most valuable type-strain genomes for metagenomic binning, comparative biology and taxonomic classification.</title>
        <authorList>
            <person name="Goeker M."/>
        </authorList>
    </citation>
    <scope>NUCLEOTIDE SEQUENCE [LARGE SCALE GENOMIC DNA]</scope>
    <source>
        <strain evidence="7 8">DSM 6462</strain>
    </source>
</reference>
<accession>A0A2V3UHU2</accession>
<dbReference type="CDD" id="cd16425">
    <property type="entry name" value="TrbF"/>
    <property type="match status" value="1"/>
</dbReference>
<feature type="domain" description="Bacterial virulence protein VirB8" evidence="6">
    <location>
        <begin position="23"/>
        <end position="225"/>
    </location>
</feature>
<dbReference type="GO" id="GO:0012505">
    <property type="term" value="C:endomembrane system"/>
    <property type="evidence" value="ECO:0007669"/>
    <property type="project" value="UniProtKB-SubCell"/>
</dbReference>
<feature type="transmembrane region" description="Helical" evidence="5">
    <location>
        <begin position="43"/>
        <end position="61"/>
    </location>
</feature>
<comment type="caution">
    <text evidence="7">The sequence shown here is derived from an EMBL/GenBank/DDBJ whole genome shotgun (WGS) entry which is preliminary data.</text>
</comment>
<name>A0A2V3UHU2_9HYPH</name>
<keyword evidence="8" id="KW-1185">Reference proteome</keyword>
<gene>
    <name evidence="7" type="ORF">C7450_10165</name>
</gene>
<keyword evidence="2 5" id="KW-1133">Transmembrane helix</keyword>
<protein>
    <submittedName>
        <fullName evidence="7">Type IV secretion system protein VirB5</fullName>
    </submittedName>
</protein>
<evidence type="ECO:0000313" key="7">
    <source>
        <dbReference type="EMBL" id="PXW64310.1"/>
    </source>
</evidence>
<sequence length="231" mass="25760">MRFKRADVRYSQTSEPSTPYQAAGQLWDERLGSARIQARNWRLMSFGCLTLAVGMAGGLLWQAGRSTVTPYVVEVDQLGQVKAVGPAVEAYRPTDAQIAYALARFIQNVRALPTDPIVVRQNWLEAYDFTTDRGSAGLNDYARANDPFGKVGKMSVAVEVTSVVRASDSSFQIRWIERRYENNQLAGTDRWTGILTIIMQPPRTEDRLRKNPLGIFVNGINWSRELGASGS</sequence>
<keyword evidence="1 5" id="KW-0812">Transmembrane</keyword>
<evidence type="ECO:0000256" key="4">
    <source>
        <dbReference type="ARBA" id="ARBA00037847"/>
    </source>
</evidence>
<dbReference type="OrthoDB" id="597581at2"/>
<organism evidence="7 8">
    <name type="scientific">Chelatococcus asaccharovorans</name>
    <dbReference type="NCBI Taxonomy" id="28210"/>
    <lineage>
        <taxon>Bacteria</taxon>
        <taxon>Pseudomonadati</taxon>
        <taxon>Pseudomonadota</taxon>
        <taxon>Alphaproteobacteria</taxon>
        <taxon>Hyphomicrobiales</taxon>
        <taxon>Chelatococcaceae</taxon>
        <taxon>Chelatococcus</taxon>
    </lineage>
</organism>
<dbReference type="GO" id="GO:0016020">
    <property type="term" value="C:membrane"/>
    <property type="evidence" value="ECO:0007669"/>
    <property type="project" value="InterPro"/>
</dbReference>
<dbReference type="EMBL" id="QJJK01000001">
    <property type="protein sequence ID" value="PXW64310.1"/>
    <property type="molecule type" value="Genomic_DNA"/>
</dbReference>
<evidence type="ECO:0000256" key="1">
    <source>
        <dbReference type="ARBA" id="ARBA00022692"/>
    </source>
</evidence>
<dbReference type="RefSeq" id="WP_110372413.1">
    <property type="nucleotide sequence ID" value="NZ_JAHBRY010000001.1"/>
</dbReference>
<dbReference type="Proteomes" id="UP000248021">
    <property type="component" value="Unassembled WGS sequence"/>
</dbReference>
<evidence type="ECO:0000256" key="5">
    <source>
        <dbReference type="SAM" id="Phobius"/>
    </source>
</evidence>
<dbReference type="Gene3D" id="3.10.450.230">
    <property type="entry name" value="VirB8 protein"/>
    <property type="match status" value="1"/>
</dbReference>
<evidence type="ECO:0000256" key="3">
    <source>
        <dbReference type="ARBA" id="ARBA00023136"/>
    </source>
</evidence>
<evidence type="ECO:0000256" key="2">
    <source>
        <dbReference type="ARBA" id="ARBA00022989"/>
    </source>
</evidence>